<protein>
    <recommendedName>
        <fullName evidence="4">HTH araC/xylS-type domain-containing protein</fullName>
    </recommendedName>
</protein>
<dbReference type="GO" id="GO:0003700">
    <property type="term" value="F:DNA-binding transcription factor activity"/>
    <property type="evidence" value="ECO:0007669"/>
    <property type="project" value="InterPro"/>
</dbReference>
<dbReference type="SMART" id="SM00342">
    <property type="entry name" value="HTH_ARAC"/>
    <property type="match status" value="1"/>
</dbReference>
<name>A0A172TN00_9BACL</name>
<dbReference type="PRINTS" id="PR00032">
    <property type="entry name" value="HTHARAC"/>
</dbReference>
<dbReference type="AlphaFoldDB" id="A0A172TN00"/>
<keyword evidence="6" id="KW-1185">Reference proteome</keyword>
<dbReference type="EMBL" id="CP011388">
    <property type="protein sequence ID" value="ANE48197.1"/>
    <property type="molecule type" value="Genomic_DNA"/>
</dbReference>
<dbReference type="Pfam" id="PF12833">
    <property type="entry name" value="HTH_18"/>
    <property type="match status" value="1"/>
</dbReference>
<dbReference type="InterPro" id="IPR037923">
    <property type="entry name" value="HTH-like"/>
</dbReference>
<dbReference type="KEGG" id="pswu:SY83_20010"/>
<dbReference type="Pfam" id="PF02311">
    <property type="entry name" value="AraC_binding"/>
    <property type="match status" value="1"/>
</dbReference>
<organism evidence="5 6">
    <name type="scientific">Paenibacillus swuensis</name>
    <dbReference type="NCBI Taxonomy" id="1178515"/>
    <lineage>
        <taxon>Bacteria</taxon>
        <taxon>Bacillati</taxon>
        <taxon>Bacillota</taxon>
        <taxon>Bacilli</taxon>
        <taxon>Bacillales</taxon>
        <taxon>Paenibacillaceae</taxon>
        <taxon>Paenibacillus</taxon>
    </lineage>
</organism>
<evidence type="ECO:0000313" key="6">
    <source>
        <dbReference type="Proteomes" id="UP000076927"/>
    </source>
</evidence>
<proteinExistence type="predicted"/>
<dbReference type="InterPro" id="IPR018060">
    <property type="entry name" value="HTH_AraC"/>
</dbReference>
<evidence type="ECO:0000313" key="5">
    <source>
        <dbReference type="EMBL" id="ANE48197.1"/>
    </source>
</evidence>
<dbReference type="SUPFAM" id="SSF46689">
    <property type="entry name" value="Homeodomain-like"/>
    <property type="match status" value="2"/>
</dbReference>
<evidence type="ECO:0000256" key="3">
    <source>
        <dbReference type="ARBA" id="ARBA00023163"/>
    </source>
</evidence>
<dbReference type="InterPro" id="IPR020449">
    <property type="entry name" value="Tscrpt_reg_AraC-type_HTH"/>
</dbReference>
<dbReference type="Gene3D" id="2.60.120.280">
    <property type="entry name" value="Regulatory protein AraC"/>
    <property type="match status" value="1"/>
</dbReference>
<dbReference type="SUPFAM" id="SSF51215">
    <property type="entry name" value="Regulatory protein AraC"/>
    <property type="match status" value="1"/>
</dbReference>
<sequence>MHKPTARFLLPVPEQPIPLYLDSAGFNEFQESISRPDGYPCYHWLQTVAGAGRIRMESNQYILPPQHGLLLLPGVPHRYEAVDTEWSTYYLTFDGAMVNEIANTIGLRFSSIYHWPEDSSFRTLLASVVENCSKNQDITGLDHSMDVYRFLIELKKHGKVDNQPSLHSLKERLLPLLQYLDSEYRDPDVEMSDMAHVMQLSSRQLNTLFRKAFGYTPYQYLISLRLLKAKQFLIMDRNLTVANISSMVGFREPSHFISTFRKSEGMTPEKFRAMHGSPGL</sequence>
<dbReference type="GO" id="GO:0043565">
    <property type="term" value="F:sequence-specific DNA binding"/>
    <property type="evidence" value="ECO:0007669"/>
    <property type="project" value="InterPro"/>
</dbReference>
<dbReference type="Gene3D" id="1.10.10.60">
    <property type="entry name" value="Homeodomain-like"/>
    <property type="match status" value="1"/>
</dbReference>
<accession>A0A172TN00</accession>
<evidence type="ECO:0000256" key="2">
    <source>
        <dbReference type="ARBA" id="ARBA00023125"/>
    </source>
</evidence>
<gene>
    <name evidence="5" type="ORF">SY83_20010</name>
</gene>
<evidence type="ECO:0000256" key="1">
    <source>
        <dbReference type="ARBA" id="ARBA00023015"/>
    </source>
</evidence>
<dbReference type="STRING" id="1178515.SY83_20010"/>
<reference evidence="5 6" key="1">
    <citation type="submission" date="2015-01" db="EMBL/GenBank/DDBJ databases">
        <title>Paenibacillus swuensis/DY6/whole genome sequencing.</title>
        <authorList>
            <person name="Kim M.K."/>
            <person name="Srinivasan S."/>
            <person name="Lee J.-J."/>
        </authorList>
    </citation>
    <scope>NUCLEOTIDE SEQUENCE [LARGE SCALE GENOMIC DNA]</scope>
    <source>
        <strain evidence="5 6">DY6</strain>
    </source>
</reference>
<dbReference type="Proteomes" id="UP000076927">
    <property type="component" value="Chromosome"/>
</dbReference>
<dbReference type="PROSITE" id="PS01124">
    <property type="entry name" value="HTH_ARAC_FAMILY_2"/>
    <property type="match status" value="1"/>
</dbReference>
<dbReference type="InterPro" id="IPR003313">
    <property type="entry name" value="AraC-bd"/>
</dbReference>
<evidence type="ECO:0000259" key="4">
    <source>
        <dbReference type="PROSITE" id="PS01124"/>
    </source>
</evidence>
<dbReference type="PATRIC" id="fig|1178515.4.peg.4048"/>
<dbReference type="PROSITE" id="PS00041">
    <property type="entry name" value="HTH_ARAC_FAMILY_1"/>
    <property type="match status" value="1"/>
</dbReference>
<keyword evidence="2" id="KW-0238">DNA-binding</keyword>
<dbReference type="InterPro" id="IPR009057">
    <property type="entry name" value="Homeodomain-like_sf"/>
</dbReference>
<keyword evidence="1" id="KW-0805">Transcription regulation</keyword>
<dbReference type="PANTHER" id="PTHR43280:SF2">
    <property type="entry name" value="HTH-TYPE TRANSCRIPTIONAL REGULATOR EXSA"/>
    <property type="match status" value="1"/>
</dbReference>
<dbReference type="InterPro" id="IPR018062">
    <property type="entry name" value="HTH_AraC-typ_CS"/>
</dbReference>
<feature type="domain" description="HTH araC/xylS-type" evidence="4">
    <location>
        <begin position="174"/>
        <end position="274"/>
    </location>
</feature>
<keyword evidence="3" id="KW-0804">Transcription</keyword>
<dbReference type="PANTHER" id="PTHR43280">
    <property type="entry name" value="ARAC-FAMILY TRANSCRIPTIONAL REGULATOR"/>
    <property type="match status" value="1"/>
</dbReference>